<evidence type="ECO:0000259" key="2">
    <source>
        <dbReference type="PROSITE" id="PS51725"/>
    </source>
</evidence>
<feature type="domain" description="ABM" evidence="2">
    <location>
        <begin position="105"/>
        <end position="199"/>
    </location>
</feature>
<feature type="region of interest" description="Disordered" evidence="1">
    <location>
        <begin position="173"/>
        <end position="199"/>
    </location>
</feature>
<comment type="caution">
    <text evidence="3">The sequence shown here is derived from an EMBL/GenBank/DDBJ whole genome shotgun (WGS) entry which is preliminary data.</text>
</comment>
<dbReference type="InterPro" id="IPR011008">
    <property type="entry name" value="Dimeric_a/b-barrel"/>
</dbReference>
<dbReference type="SUPFAM" id="SSF54909">
    <property type="entry name" value="Dimeric alpha+beta barrel"/>
    <property type="match status" value="1"/>
</dbReference>
<dbReference type="PANTHER" id="PTHR34474">
    <property type="entry name" value="SIGNAL TRANSDUCTION PROTEIN TRAP"/>
    <property type="match status" value="1"/>
</dbReference>
<organism evidence="3 4">
    <name type="scientific">Streptomyces xanthophaeus</name>
    <dbReference type="NCBI Taxonomy" id="67385"/>
    <lineage>
        <taxon>Bacteria</taxon>
        <taxon>Bacillati</taxon>
        <taxon>Actinomycetota</taxon>
        <taxon>Actinomycetes</taxon>
        <taxon>Kitasatosporales</taxon>
        <taxon>Streptomycetaceae</taxon>
        <taxon>Streptomyces</taxon>
    </lineage>
</organism>
<feature type="region of interest" description="Disordered" evidence="1">
    <location>
        <begin position="1"/>
        <end position="31"/>
    </location>
</feature>
<dbReference type="Proteomes" id="UP000600026">
    <property type="component" value="Unassembled WGS sequence"/>
</dbReference>
<accession>A0A919LGB5</accession>
<name>A0A919LGB5_9ACTN</name>
<dbReference type="PANTHER" id="PTHR34474:SF2">
    <property type="entry name" value="SIGNAL TRANSDUCTION PROTEIN TRAP"/>
    <property type="match status" value="1"/>
</dbReference>
<dbReference type="InterPro" id="IPR050404">
    <property type="entry name" value="Heme-degrading_MO"/>
</dbReference>
<evidence type="ECO:0000256" key="1">
    <source>
        <dbReference type="SAM" id="MobiDB-lite"/>
    </source>
</evidence>
<dbReference type="Pfam" id="PF03992">
    <property type="entry name" value="ABM"/>
    <property type="match status" value="1"/>
</dbReference>
<keyword evidence="4" id="KW-1185">Reference proteome</keyword>
<dbReference type="InterPro" id="IPR007138">
    <property type="entry name" value="ABM_dom"/>
</dbReference>
<dbReference type="AlphaFoldDB" id="A0A919LGB5"/>
<dbReference type="EMBL" id="BNEE01000006">
    <property type="protein sequence ID" value="GHI89901.1"/>
    <property type="molecule type" value="Genomic_DNA"/>
</dbReference>
<dbReference type="PROSITE" id="PS51725">
    <property type="entry name" value="ABM"/>
    <property type="match status" value="1"/>
</dbReference>
<reference evidence="3" key="1">
    <citation type="submission" date="2020-09" db="EMBL/GenBank/DDBJ databases">
        <title>Whole genome shotgun sequence of Streptomyces xanthophaeus NBRC 12829.</title>
        <authorList>
            <person name="Komaki H."/>
            <person name="Tamura T."/>
        </authorList>
    </citation>
    <scope>NUCLEOTIDE SEQUENCE</scope>
    <source>
        <strain evidence="3">NBRC 12829</strain>
    </source>
</reference>
<evidence type="ECO:0000313" key="4">
    <source>
        <dbReference type="Proteomes" id="UP000600026"/>
    </source>
</evidence>
<evidence type="ECO:0000313" key="3">
    <source>
        <dbReference type="EMBL" id="GHI89901.1"/>
    </source>
</evidence>
<gene>
    <name evidence="3" type="ORF">Sxan_72650</name>
</gene>
<protein>
    <recommendedName>
        <fullName evidence="2">ABM domain-containing protein</fullName>
    </recommendedName>
</protein>
<sequence>MEAAEPLRGRHAQHCGGLPDREGSGQGPQQQAYCSESAAVAHAYAYDSGMSLRTPVLRRVSHASQASRRVDRNPDFAWLPRLMHRFITWDDDIPHGIPRMASMSIVKINALTVPAEQREVLEQRFASRAGAVEGSDGFEWFELLRPVEGTDQYLVYTRWRSEEDFQAWMEGPMKAAHQGGGGAGGGERPKPAASGSSVWSFEVVQQAAPKQA</sequence>
<dbReference type="Gene3D" id="3.30.70.100">
    <property type="match status" value="1"/>
</dbReference>
<proteinExistence type="predicted"/>